<dbReference type="RefSeq" id="WP_131356199.1">
    <property type="nucleotide sequence ID" value="NZ_SJKB01000004.1"/>
</dbReference>
<gene>
    <name evidence="6" type="ORF">E0H73_16235</name>
</gene>
<proteinExistence type="inferred from homology"/>
<dbReference type="InterPro" id="IPR005119">
    <property type="entry name" value="LysR_subst-bd"/>
</dbReference>
<dbReference type="Pfam" id="PF03466">
    <property type="entry name" value="LysR_substrate"/>
    <property type="match status" value="1"/>
</dbReference>
<dbReference type="Gene3D" id="3.40.190.290">
    <property type="match status" value="1"/>
</dbReference>
<dbReference type="GO" id="GO:0003677">
    <property type="term" value="F:DNA binding"/>
    <property type="evidence" value="ECO:0007669"/>
    <property type="project" value="UniProtKB-KW"/>
</dbReference>
<dbReference type="Proteomes" id="UP000291144">
    <property type="component" value="Unassembled WGS sequence"/>
</dbReference>
<dbReference type="PANTHER" id="PTHR30346:SF28">
    <property type="entry name" value="HTH-TYPE TRANSCRIPTIONAL REGULATOR CYNR"/>
    <property type="match status" value="1"/>
</dbReference>
<dbReference type="InterPro" id="IPR036390">
    <property type="entry name" value="WH_DNA-bd_sf"/>
</dbReference>
<name>A0A4V2MB92_9ACTN</name>
<organism evidence="6 7">
    <name type="scientific">Kribbella pittospori</name>
    <dbReference type="NCBI Taxonomy" id="722689"/>
    <lineage>
        <taxon>Bacteria</taxon>
        <taxon>Bacillati</taxon>
        <taxon>Actinomycetota</taxon>
        <taxon>Actinomycetes</taxon>
        <taxon>Propionibacteriales</taxon>
        <taxon>Kribbellaceae</taxon>
        <taxon>Kribbella</taxon>
    </lineage>
</organism>
<dbReference type="InterPro" id="IPR036388">
    <property type="entry name" value="WH-like_DNA-bd_sf"/>
</dbReference>
<comment type="similarity">
    <text evidence="1">Belongs to the LysR transcriptional regulatory family.</text>
</comment>
<dbReference type="Pfam" id="PF00126">
    <property type="entry name" value="HTH_1"/>
    <property type="match status" value="1"/>
</dbReference>
<evidence type="ECO:0000313" key="7">
    <source>
        <dbReference type="Proteomes" id="UP000291144"/>
    </source>
</evidence>
<evidence type="ECO:0000256" key="2">
    <source>
        <dbReference type="ARBA" id="ARBA00023015"/>
    </source>
</evidence>
<keyword evidence="4" id="KW-0804">Transcription</keyword>
<dbReference type="Gene3D" id="1.10.10.10">
    <property type="entry name" value="Winged helix-like DNA-binding domain superfamily/Winged helix DNA-binding domain"/>
    <property type="match status" value="1"/>
</dbReference>
<evidence type="ECO:0000256" key="3">
    <source>
        <dbReference type="ARBA" id="ARBA00023125"/>
    </source>
</evidence>
<reference evidence="6 7" key="1">
    <citation type="submission" date="2019-02" db="EMBL/GenBank/DDBJ databases">
        <title>Kribbella capetownensis sp. nov. and Kribbella speibonae sp. nov., isolated from soil.</title>
        <authorList>
            <person name="Curtis S.M."/>
            <person name="Norton I."/>
            <person name="Everest G.J."/>
            <person name="Meyers P.R."/>
        </authorList>
    </citation>
    <scope>NUCLEOTIDE SEQUENCE [LARGE SCALE GENOMIC DNA]</scope>
    <source>
        <strain evidence="6 7">NRRL B-24813</strain>
    </source>
</reference>
<dbReference type="AlphaFoldDB" id="A0A4V2MB92"/>
<dbReference type="PANTHER" id="PTHR30346">
    <property type="entry name" value="TRANSCRIPTIONAL DUAL REGULATOR HCAR-RELATED"/>
    <property type="match status" value="1"/>
</dbReference>
<keyword evidence="7" id="KW-1185">Reference proteome</keyword>
<evidence type="ECO:0000256" key="4">
    <source>
        <dbReference type="ARBA" id="ARBA00023163"/>
    </source>
</evidence>
<accession>A0A4V2MB92</accession>
<dbReference type="SUPFAM" id="SSF53850">
    <property type="entry name" value="Periplasmic binding protein-like II"/>
    <property type="match status" value="1"/>
</dbReference>
<keyword evidence="2" id="KW-0805">Transcription regulation</keyword>
<dbReference type="EMBL" id="SJKB01000004">
    <property type="protein sequence ID" value="TCC62252.1"/>
    <property type="molecule type" value="Genomic_DNA"/>
</dbReference>
<sequence length="297" mass="31966">MDLTAAYGFRMDWIVSFVAVARHGGFSAAGKAVFRGQSRISEHVAELERALGVQLFDRTAHPARLTPEGRALVPHAEEILRRLNDLTSAGGEVRFGTYPSAAAWLFPQVAQRLPAEVRLHLVEGPSIELEGALGRGEVDLAIRPVHPLVASESLDHEVLWTEPLVAVFQQGHPLASAESVGLDELADLPLISIGETSGGRQFESHLAFASAGLNPESVYRTNQPQTLLSLVRHGLGTGVTNALAVTTANLTGVRLVPIRDAGVERQVAIFVHRDRPRTPALDQVIAAVQAVQPPTWP</sequence>
<dbReference type="GO" id="GO:0003700">
    <property type="term" value="F:DNA-binding transcription factor activity"/>
    <property type="evidence" value="ECO:0007669"/>
    <property type="project" value="InterPro"/>
</dbReference>
<dbReference type="CDD" id="cd05466">
    <property type="entry name" value="PBP2_LTTR_substrate"/>
    <property type="match status" value="1"/>
</dbReference>
<dbReference type="InterPro" id="IPR000847">
    <property type="entry name" value="LysR_HTH_N"/>
</dbReference>
<evidence type="ECO:0000256" key="1">
    <source>
        <dbReference type="ARBA" id="ARBA00009437"/>
    </source>
</evidence>
<keyword evidence="3" id="KW-0238">DNA-binding</keyword>
<evidence type="ECO:0000259" key="5">
    <source>
        <dbReference type="PROSITE" id="PS50931"/>
    </source>
</evidence>
<feature type="domain" description="HTH lysR-type" evidence="5">
    <location>
        <begin position="9"/>
        <end position="66"/>
    </location>
</feature>
<comment type="caution">
    <text evidence="6">The sequence shown here is derived from an EMBL/GenBank/DDBJ whole genome shotgun (WGS) entry which is preliminary data.</text>
</comment>
<dbReference type="GO" id="GO:0032993">
    <property type="term" value="C:protein-DNA complex"/>
    <property type="evidence" value="ECO:0007669"/>
    <property type="project" value="TreeGrafter"/>
</dbReference>
<protein>
    <submittedName>
        <fullName evidence="6">LysR family transcriptional regulator</fullName>
    </submittedName>
</protein>
<evidence type="ECO:0000313" key="6">
    <source>
        <dbReference type="EMBL" id="TCC62252.1"/>
    </source>
</evidence>
<dbReference type="SUPFAM" id="SSF46785">
    <property type="entry name" value="Winged helix' DNA-binding domain"/>
    <property type="match status" value="1"/>
</dbReference>
<dbReference type="OrthoDB" id="3636008at2"/>
<dbReference type="PROSITE" id="PS50931">
    <property type="entry name" value="HTH_LYSR"/>
    <property type="match status" value="1"/>
</dbReference>